<proteinExistence type="inferred from homology"/>
<comment type="similarity">
    <text evidence="3">Belongs to the glutamate synthase family.</text>
</comment>
<dbReference type="SUPFAM" id="SSF56235">
    <property type="entry name" value="N-terminal nucleophile aminohydrolases (Ntn hydrolases)"/>
    <property type="match status" value="1"/>
</dbReference>
<keyword evidence="4" id="KW-0028">Amino-acid biosynthesis</keyword>
<dbReference type="GO" id="GO:0046872">
    <property type="term" value="F:metal ion binding"/>
    <property type="evidence" value="ECO:0007669"/>
    <property type="project" value="UniProtKB-KW"/>
</dbReference>
<evidence type="ECO:0000313" key="17">
    <source>
        <dbReference type="Proteomes" id="UP000079169"/>
    </source>
</evidence>
<keyword evidence="10" id="KW-0408">Iron</keyword>
<dbReference type="GeneID" id="113465451"/>
<keyword evidence="12" id="KW-0314">Glutamate biosynthesis</keyword>
<comment type="pathway">
    <text evidence="14">Amino-acid biosynthesis; L-glutamate biosynthesis via GLT pathway; L-glutamate from 2-oxoglutarate and L-glutamine (ferredoxin route): step 1/1.</text>
</comment>
<reference evidence="18" key="1">
    <citation type="submission" date="2025-08" db="UniProtKB">
        <authorList>
            <consortium name="RefSeq"/>
        </authorList>
    </citation>
    <scope>IDENTIFICATION</scope>
</reference>
<keyword evidence="17" id="KW-1185">Reference proteome</keyword>
<evidence type="ECO:0000256" key="5">
    <source>
        <dbReference type="ARBA" id="ARBA00022630"/>
    </source>
</evidence>
<keyword evidence="9" id="KW-0560">Oxidoreductase</keyword>
<evidence type="ECO:0000256" key="2">
    <source>
        <dbReference type="ARBA" id="ARBA00001927"/>
    </source>
</evidence>
<comment type="cofactor">
    <cofactor evidence="1">
        <name>FMN</name>
        <dbReference type="ChEBI" id="CHEBI:58210"/>
    </cofactor>
</comment>
<dbReference type="GO" id="GO:0051538">
    <property type="term" value="F:3 iron, 4 sulfur cluster binding"/>
    <property type="evidence" value="ECO:0007669"/>
    <property type="project" value="UniProtKB-KW"/>
</dbReference>
<evidence type="ECO:0000256" key="8">
    <source>
        <dbReference type="ARBA" id="ARBA00022962"/>
    </source>
</evidence>
<evidence type="ECO:0000313" key="18">
    <source>
        <dbReference type="RefSeq" id="XP_026675785.1"/>
    </source>
</evidence>
<dbReference type="EC" id="1.4.7.1" evidence="15"/>
<evidence type="ECO:0000256" key="6">
    <source>
        <dbReference type="ARBA" id="ARBA00022643"/>
    </source>
</evidence>
<keyword evidence="5" id="KW-0285">Flavoprotein</keyword>
<keyword evidence="6" id="KW-0288">FMN</keyword>
<dbReference type="PANTHER" id="PTHR11938:SF133">
    <property type="entry name" value="GLUTAMATE SYNTHASE (NADH)"/>
    <property type="match status" value="1"/>
</dbReference>
<evidence type="ECO:0000256" key="13">
    <source>
        <dbReference type="ARBA" id="ARBA00023291"/>
    </source>
</evidence>
<evidence type="ECO:0000256" key="15">
    <source>
        <dbReference type="ARBA" id="ARBA00039085"/>
    </source>
</evidence>
<evidence type="ECO:0000256" key="10">
    <source>
        <dbReference type="ARBA" id="ARBA00023004"/>
    </source>
</evidence>
<accession>A0A3Q0INA8</accession>
<dbReference type="InterPro" id="IPR017932">
    <property type="entry name" value="GATase_2_dom"/>
</dbReference>
<dbReference type="STRING" id="121845.A0A3Q0INA8"/>
<protein>
    <recommendedName>
        <fullName evidence="15">glutamate synthase (ferredoxin)</fullName>
        <ecNumber evidence="15">1.4.7.1</ecNumber>
    </recommendedName>
</protein>
<dbReference type="PANTHER" id="PTHR11938">
    <property type="entry name" value="FAD NADPH DEHYDROGENASE/OXIDOREDUCTASE"/>
    <property type="match status" value="1"/>
</dbReference>
<keyword evidence="7" id="KW-0479">Metal-binding</keyword>
<keyword evidence="11" id="KW-0411">Iron-sulfur</keyword>
<name>A0A3Q0INA8_DIACI</name>
<dbReference type="AlphaFoldDB" id="A0A3Q0INA8"/>
<evidence type="ECO:0000256" key="9">
    <source>
        <dbReference type="ARBA" id="ARBA00023002"/>
    </source>
</evidence>
<evidence type="ECO:0000256" key="14">
    <source>
        <dbReference type="ARBA" id="ARBA00037928"/>
    </source>
</evidence>
<dbReference type="PaxDb" id="121845-A0A3Q0INA8"/>
<dbReference type="Pfam" id="PF00310">
    <property type="entry name" value="GATase_2"/>
    <property type="match status" value="1"/>
</dbReference>
<dbReference type="RefSeq" id="XP_026675785.1">
    <property type="nucleotide sequence ID" value="XM_026819984.1"/>
</dbReference>
<evidence type="ECO:0000256" key="11">
    <source>
        <dbReference type="ARBA" id="ARBA00023014"/>
    </source>
</evidence>
<dbReference type="Proteomes" id="UP000079169">
    <property type="component" value="Unplaced"/>
</dbReference>
<evidence type="ECO:0000256" key="12">
    <source>
        <dbReference type="ARBA" id="ARBA00023164"/>
    </source>
</evidence>
<evidence type="ECO:0000256" key="7">
    <source>
        <dbReference type="ARBA" id="ARBA00022723"/>
    </source>
</evidence>
<dbReference type="GO" id="GO:0016040">
    <property type="term" value="F:glutamate synthase (NADH) activity"/>
    <property type="evidence" value="ECO:0007669"/>
    <property type="project" value="TreeGrafter"/>
</dbReference>
<keyword evidence="8" id="KW-0315">Glutamine amidotransferase</keyword>
<dbReference type="KEGG" id="dci:113465451"/>
<evidence type="ECO:0000259" key="16">
    <source>
        <dbReference type="Pfam" id="PF00310"/>
    </source>
</evidence>
<gene>
    <name evidence="18" type="primary">LOC113465451</name>
</gene>
<comment type="cofactor">
    <cofactor evidence="2">
        <name>[3Fe-4S] cluster</name>
        <dbReference type="ChEBI" id="CHEBI:21137"/>
    </cofactor>
</comment>
<keyword evidence="13" id="KW-0003">3Fe-4S</keyword>
<evidence type="ECO:0000256" key="3">
    <source>
        <dbReference type="ARBA" id="ARBA00009716"/>
    </source>
</evidence>
<evidence type="ECO:0000256" key="4">
    <source>
        <dbReference type="ARBA" id="ARBA00022605"/>
    </source>
</evidence>
<organism evidence="17 18">
    <name type="scientific">Diaphorina citri</name>
    <name type="common">Asian citrus psyllid</name>
    <dbReference type="NCBI Taxonomy" id="121845"/>
    <lineage>
        <taxon>Eukaryota</taxon>
        <taxon>Metazoa</taxon>
        <taxon>Ecdysozoa</taxon>
        <taxon>Arthropoda</taxon>
        <taxon>Hexapoda</taxon>
        <taxon>Insecta</taxon>
        <taxon>Pterygota</taxon>
        <taxon>Neoptera</taxon>
        <taxon>Paraneoptera</taxon>
        <taxon>Hemiptera</taxon>
        <taxon>Sternorrhyncha</taxon>
        <taxon>Psylloidea</taxon>
        <taxon>Psyllidae</taxon>
        <taxon>Diaphorininae</taxon>
        <taxon>Diaphorina</taxon>
    </lineage>
</organism>
<evidence type="ECO:0000256" key="1">
    <source>
        <dbReference type="ARBA" id="ARBA00001917"/>
    </source>
</evidence>
<dbReference type="InterPro" id="IPR029055">
    <property type="entry name" value="Ntn_hydrolases_N"/>
</dbReference>
<dbReference type="GO" id="GO:0016041">
    <property type="term" value="F:glutamate synthase (ferredoxin) activity"/>
    <property type="evidence" value="ECO:0007669"/>
    <property type="project" value="UniProtKB-EC"/>
</dbReference>
<feature type="domain" description="Glutamine amidotransferase type-2" evidence="16">
    <location>
        <begin position="1"/>
        <end position="67"/>
    </location>
</feature>
<dbReference type="InterPro" id="IPR050711">
    <property type="entry name" value="ET-N_metabolism_enzyme"/>
</dbReference>
<dbReference type="GO" id="GO:0006537">
    <property type="term" value="P:glutamate biosynthetic process"/>
    <property type="evidence" value="ECO:0007669"/>
    <property type="project" value="UniProtKB-KW"/>
</dbReference>
<dbReference type="Gene3D" id="3.60.20.10">
    <property type="entry name" value="Glutamine Phosphoribosylpyrophosphate, subunit 1, domain 1"/>
    <property type="match status" value="1"/>
</dbReference>
<dbReference type="GO" id="GO:0019676">
    <property type="term" value="P:ammonia assimilation cycle"/>
    <property type="evidence" value="ECO:0007669"/>
    <property type="project" value="TreeGrafter"/>
</dbReference>
<sequence length="103" mass="12149">MRQVFLTGKQDEEEFKRQIYVLRKVSTHKIPKPGQRFYICSLSNRIVVYKGQFTADQLWKYFTDLNLLGFSFVCRSTPLQLVSRVISTYGCLLNQTFKRCTLL</sequence>